<dbReference type="GeneID" id="73902289"/>
<evidence type="ECO:0000256" key="1">
    <source>
        <dbReference type="SAM" id="MobiDB-lite"/>
    </source>
</evidence>
<dbReference type="RefSeq" id="WP_256533177.1">
    <property type="nucleotide sequence ID" value="NZ_CP101824.1"/>
</dbReference>
<dbReference type="AlphaFoldDB" id="A0ABD5NSB6"/>
<feature type="domain" description="Peptidase M14" evidence="2">
    <location>
        <begin position="171"/>
        <end position="459"/>
    </location>
</feature>
<organism evidence="3 4">
    <name type="scientific">Halovivax cerinus</name>
    <dbReference type="NCBI Taxonomy" id="1487865"/>
    <lineage>
        <taxon>Archaea</taxon>
        <taxon>Methanobacteriati</taxon>
        <taxon>Methanobacteriota</taxon>
        <taxon>Stenosarchaea group</taxon>
        <taxon>Halobacteria</taxon>
        <taxon>Halobacteriales</taxon>
        <taxon>Natrialbaceae</taxon>
        <taxon>Halovivax</taxon>
    </lineage>
</organism>
<comment type="caution">
    <text evidence="3">The sequence shown here is derived from an EMBL/GenBank/DDBJ whole genome shotgun (WGS) entry which is preliminary data.</text>
</comment>
<name>A0ABD5NSB6_9EURY</name>
<feature type="compositionally biased region" description="Polar residues" evidence="1">
    <location>
        <begin position="286"/>
        <end position="307"/>
    </location>
</feature>
<dbReference type="InterPro" id="IPR000834">
    <property type="entry name" value="Peptidase_M14"/>
</dbReference>
<dbReference type="SUPFAM" id="SSF53187">
    <property type="entry name" value="Zn-dependent exopeptidases"/>
    <property type="match status" value="1"/>
</dbReference>
<accession>A0ABD5NSB6</accession>
<keyword evidence="4" id="KW-1185">Reference proteome</keyword>
<keyword evidence="3" id="KW-0645">Protease</keyword>
<gene>
    <name evidence="3" type="ORF">ACFOUR_14975</name>
</gene>
<evidence type="ECO:0000313" key="4">
    <source>
        <dbReference type="Proteomes" id="UP001595846"/>
    </source>
</evidence>
<dbReference type="PROSITE" id="PS51318">
    <property type="entry name" value="TAT"/>
    <property type="match status" value="1"/>
</dbReference>
<keyword evidence="3" id="KW-0121">Carboxypeptidase</keyword>
<evidence type="ECO:0000259" key="2">
    <source>
        <dbReference type="Pfam" id="PF00246"/>
    </source>
</evidence>
<dbReference type="Gene3D" id="3.40.630.10">
    <property type="entry name" value="Zn peptidases"/>
    <property type="match status" value="1"/>
</dbReference>
<proteinExistence type="predicted"/>
<dbReference type="InterPro" id="IPR006311">
    <property type="entry name" value="TAT_signal"/>
</dbReference>
<dbReference type="Pfam" id="PF00246">
    <property type="entry name" value="Peptidase_M14"/>
    <property type="match status" value="1"/>
</dbReference>
<protein>
    <submittedName>
        <fullName evidence="3">M14 family zinc carboxypeptidase</fullName>
    </submittedName>
</protein>
<feature type="region of interest" description="Disordered" evidence="1">
    <location>
        <begin position="631"/>
        <end position="662"/>
    </location>
</feature>
<sequence length="905" mass="96830">MFPTDDADGSDLFSRPSPVSRRAFLASAGAAGTAGLAAGRTTAESTESTTDAGATAVERYKLTDELEYVYDTVGSGERIPTLVSAYDDRLLPELTDYGTDVRTTDGPGAAMYARLTTNEIDEISQYFLVTRLQFSPGANPFWKHYRYPDRVFPEPQNALDYIAYEEAIDGLEHFAAEYPDRVNVKRFGNTPGLDNRRTGGHSAYDLVVAELSNDVASIQEKPVVVNSLSIHGDERSGVEAGVRFLENVLRGEEPDVESWLDDIGLVFVLSNPDGWMARHPETVSAASSTRDTFTRVNGSNLDPNRQYPTAGLVDPNKYPAEPNGQNLVNDDPGGPDDDVESQYEQYVPDALWLVHELRAYDDVAYASDFHGMYGSNHLVNSMQGNGEYGPRAQAAIDALNERTNEAYEAEIAPLMDQYSGDISDAASQRGIYDVPSVPYEWGTTADTINYNVTGSMGGWLGKTVEMGGLGATVLSYEMAIDNAQTASSVPFNAGLVTVQSEAYQICMRELARVAGEPIDGGIETGGRSLAIVDSPTVARSSNDVAVDSATTLSRDEATIDATRGRGRHRIRVGRDVHTLSIDVTEATGPIAEASLIAPDGTEVRSAPVRTREADWLVTDPEPGTWEVRVRGGSGRARGVEGQDRGESDRARGEGGRTHDEGGTAALRFSTVEAVGQPDPGIMDYDQRAYDVTPVTFLEEYGDAIVDGSAATLSVSDVESGALVSGGEPAHDQLVLLHDDGVDSSAYVSAIEEYVSAGGDLVLTDSGLSLLGPLDVEGAGYINSSHVNRTTRQFAKLDSTSNHELVNHVSSLESELWTGPTIGYTTSNESPVYTVNQNAFTSAGGDVAATTGGDVIVGDLGSITVVGSLLPPANQSNMHPFGMENFGITAPGLRILRAALDHDQRR</sequence>
<keyword evidence="3" id="KW-0378">Hydrolase</keyword>
<feature type="region of interest" description="Disordered" evidence="1">
    <location>
        <begin position="286"/>
        <end position="339"/>
    </location>
</feature>
<dbReference type="Proteomes" id="UP001595846">
    <property type="component" value="Unassembled WGS sequence"/>
</dbReference>
<feature type="compositionally biased region" description="Basic and acidic residues" evidence="1">
    <location>
        <begin position="637"/>
        <end position="661"/>
    </location>
</feature>
<dbReference type="GO" id="GO:0004180">
    <property type="term" value="F:carboxypeptidase activity"/>
    <property type="evidence" value="ECO:0007669"/>
    <property type="project" value="UniProtKB-KW"/>
</dbReference>
<dbReference type="EMBL" id="JBHSAQ010000013">
    <property type="protein sequence ID" value="MFC3959663.1"/>
    <property type="molecule type" value="Genomic_DNA"/>
</dbReference>
<reference evidence="3 4" key="1">
    <citation type="journal article" date="2019" name="Int. J. Syst. Evol. Microbiol.">
        <title>The Global Catalogue of Microorganisms (GCM) 10K type strain sequencing project: providing services to taxonomists for standard genome sequencing and annotation.</title>
        <authorList>
            <consortium name="The Broad Institute Genomics Platform"/>
            <consortium name="The Broad Institute Genome Sequencing Center for Infectious Disease"/>
            <person name="Wu L."/>
            <person name="Ma J."/>
        </authorList>
    </citation>
    <scope>NUCLEOTIDE SEQUENCE [LARGE SCALE GENOMIC DNA]</scope>
    <source>
        <strain evidence="3 4">IBRC-M 10256</strain>
    </source>
</reference>
<evidence type="ECO:0000313" key="3">
    <source>
        <dbReference type="EMBL" id="MFC3959663.1"/>
    </source>
</evidence>